<dbReference type="RefSeq" id="WP_222159783.1">
    <property type="nucleotide sequence ID" value="NZ_CP081864.1"/>
</dbReference>
<reference evidence="1 2" key="1">
    <citation type="submission" date="2021-08" db="EMBL/GenBank/DDBJ databases">
        <title>Culture and genomic analysis of Symbiopectobacterium purcellii sp. nov. gen. nov., isolated from the leafhopper Empoasca decipiens.</title>
        <authorList>
            <person name="Nadal-Jimenez P."/>
            <person name="Siozios S."/>
            <person name="Halliday N."/>
            <person name="Camara M."/>
            <person name="Hurst G.D.D."/>
        </authorList>
    </citation>
    <scope>NUCLEOTIDE SEQUENCE [LARGE SCALE GENOMIC DNA]</scope>
    <source>
        <strain evidence="1 2">SyEd1</strain>
    </source>
</reference>
<accession>A0ABX9AQ63</accession>
<protein>
    <submittedName>
        <fullName evidence="1">Uncharacterized protein</fullName>
    </submittedName>
</protein>
<dbReference type="EMBL" id="CP081864">
    <property type="protein sequence ID" value="QZN96764.1"/>
    <property type="molecule type" value="Genomic_DNA"/>
</dbReference>
<sequence>MNVTSINDTPHYYRHTENCINVEMGNVRCATDRTSVLHTHRLTHCCALAVLSKWNGRWYQQRTLLHITGGNMFCGITSESDRQPDLVSRWLPKLKSELVDGGKVIFVGGIDCASNISLYMSIHQEDAEEHKPLQELLTLPGTETMIAGALGLMVHPSGEVVFDVAGSRGELNQQECDSILRGEL</sequence>
<gene>
    <name evidence="1" type="ORF">K6K13_04920</name>
</gene>
<proteinExistence type="predicted"/>
<organism evidence="1 2">
    <name type="scientific">Symbiopectobacterium purcellii</name>
    <dbReference type="NCBI Taxonomy" id="2871826"/>
    <lineage>
        <taxon>Bacteria</taxon>
        <taxon>Pseudomonadati</taxon>
        <taxon>Pseudomonadota</taxon>
        <taxon>Gammaproteobacteria</taxon>
        <taxon>Enterobacterales</taxon>
        <taxon>Enterobacteriaceae</taxon>
    </lineage>
</organism>
<evidence type="ECO:0000313" key="1">
    <source>
        <dbReference type="EMBL" id="QZN96764.1"/>
    </source>
</evidence>
<keyword evidence="2" id="KW-1185">Reference proteome</keyword>
<evidence type="ECO:0000313" key="2">
    <source>
        <dbReference type="Proteomes" id="UP000825886"/>
    </source>
</evidence>
<dbReference type="Proteomes" id="UP000825886">
    <property type="component" value="Chromosome"/>
</dbReference>
<name>A0ABX9AQ63_9ENTR</name>